<dbReference type="AlphaFoldDB" id="A5BW16"/>
<evidence type="ECO:0000313" key="1">
    <source>
        <dbReference type="EMBL" id="CAN70620.1"/>
    </source>
</evidence>
<dbReference type="EMBL" id="AM473226">
    <property type="protein sequence ID" value="CAN70620.1"/>
    <property type="molecule type" value="Genomic_DNA"/>
</dbReference>
<sequence length="131" mass="14804">MADQADGVIAGNRFGIVVIASCLCAGDADARPKIEDVVQIWRRLKMQMQSFPPKLNHMMQNGGELVRDIEMKKLMVRVNEDPFVHDDQESSGGDPHSFVKVVLDDLMRIRTRKSSCKCELRSQKMEISVQT</sequence>
<name>A5BW16_VITVI</name>
<protein>
    <submittedName>
        <fullName evidence="1">Uncharacterized protein</fullName>
    </submittedName>
</protein>
<gene>
    <name evidence="1" type="ORF">VITISV_043070</name>
</gene>
<proteinExistence type="predicted"/>
<reference evidence="1" key="1">
    <citation type="journal article" date="2007" name="PLoS ONE">
        <title>The first genome sequence of an elite grapevine cultivar (Pinot noir Vitis vinifera L.): coping with a highly heterozygous genome.</title>
        <authorList>
            <person name="Velasco R."/>
            <person name="Zharkikh A."/>
            <person name="Troggio M."/>
            <person name="Cartwright D.A."/>
            <person name="Cestaro A."/>
            <person name="Pruss D."/>
            <person name="Pindo M."/>
            <person name="FitzGerald L.M."/>
            <person name="Vezzulli S."/>
            <person name="Reid J."/>
            <person name="Malacarne G."/>
            <person name="Iliev D."/>
            <person name="Coppola G."/>
            <person name="Wardell B."/>
            <person name="Micheletti D."/>
            <person name="Macalma T."/>
            <person name="Facci M."/>
            <person name="Mitchell J.T."/>
            <person name="Perazzolli M."/>
            <person name="Eldredge G."/>
            <person name="Gatto P."/>
            <person name="Oyzerski R."/>
            <person name="Moretto M."/>
            <person name="Gutin N."/>
            <person name="Stefanini M."/>
            <person name="Chen Y."/>
            <person name="Segala C."/>
            <person name="Davenport C."/>
            <person name="Dematte L."/>
            <person name="Mraz A."/>
            <person name="Battilana J."/>
            <person name="Stormo K."/>
            <person name="Costa F."/>
            <person name="Tao Q."/>
            <person name="Si-Ammour A."/>
            <person name="Harkins T."/>
            <person name="Lackey A."/>
            <person name="Perbost C."/>
            <person name="Taillon B."/>
            <person name="Stella A."/>
            <person name="Solovyev V."/>
            <person name="Fawcett J.A."/>
            <person name="Sterck L."/>
            <person name="Vandepoele K."/>
            <person name="Grando S.M."/>
            <person name="Toppo S."/>
            <person name="Moser C."/>
            <person name="Lanchbury J."/>
            <person name="Bogden R."/>
            <person name="Skolnick M."/>
            <person name="Sgaramella V."/>
            <person name="Bhatnagar S.K."/>
            <person name="Fontana P."/>
            <person name="Gutin A."/>
            <person name="Van de Peer Y."/>
            <person name="Salamini F."/>
            <person name="Viola R."/>
        </authorList>
    </citation>
    <scope>NUCLEOTIDE SEQUENCE</scope>
</reference>
<accession>A5BW16</accession>
<organism evidence="1">
    <name type="scientific">Vitis vinifera</name>
    <name type="common">Grape</name>
    <dbReference type="NCBI Taxonomy" id="29760"/>
    <lineage>
        <taxon>Eukaryota</taxon>
        <taxon>Viridiplantae</taxon>
        <taxon>Streptophyta</taxon>
        <taxon>Embryophyta</taxon>
        <taxon>Tracheophyta</taxon>
        <taxon>Spermatophyta</taxon>
        <taxon>Magnoliopsida</taxon>
        <taxon>eudicotyledons</taxon>
        <taxon>Gunneridae</taxon>
        <taxon>Pentapetalae</taxon>
        <taxon>rosids</taxon>
        <taxon>Vitales</taxon>
        <taxon>Vitaceae</taxon>
        <taxon>Viteae</taxon>
        <taxon>Vitis</taxon>
    </lineage>
</organism>